<feature type="transmembrane region" description="Helical" evidence="1">
    <location>
        <begin position="6"/>
        <end position="25"/>
    </location>
</feature>
<reference evidence="4" key="1">
    <citation type="submission" date="2025-04" db="UniProtKB">
        <authorList>
            <consortium name="RefSeq"/>
        </authorList>
    </citation>
    <scope>IDENTIFICATION</scope>
    <source>
        <tissue evidence="4">Whole insect</tissue>
    </source>
</reference>
<evidence type="ECO:0000313" key="4">
    <source>
        <dbReference type="RefSeq" id="XP_028153262.1"/>
    </source>
</evidence>
<evidence type="ECO:0000256" key="1">
    <source>
        <dbReference type="SAM" id="Phobius"/>
    </source>
</evidence>
<gene>
    <name evidence="4" type="primary">LOC114346708</name>
</gene>
<dbReference type="RefSeq" id="XP_028153262.1">
    <property type="nucleotide sequence ID" value="XM_028297461.1"/>
</dbReference>
<protein>
    <submittedName>
        <fullName evidence="4">Uncharacterized protein LOC114346708</fullName>
    </submittedName>
</protein>
<keyword evidence="3" id="KW-1185">Reference proteome</keyword>
<evidence type="ECO:0000313" key="2">
    <source>
        <dbReference type="EnsemblMetazoa" id="XP_050517856.1"/>
    </source>
</evidence>
<keyword evidence="1" id="KW-0812">Transmembrane</keyword>
<keyword evidence="1" id="KW-1133">Transmembrane helix</keyword>
<sequence>MFHMYWPATCAITLFLIVGVIMVMLKWGPRLCKLRHTALPDRGTWQHATYEQPISYA</sequence>
<accession>A0A6P7H410</accession>
<name>A0A6P7H410_DIAVI</name>
<evidence type="ECO:0000313" key="3">
    <source>
        <dbReference type="Proteomes" id="UP001652700"/>
    </source>
</evidence>
<dbReference type="OrthoDB" id="6683043at2759"/>
<dbReference type="EnsemblMetazoa" id="XM_050661899.1">
    <property type="protein sequence ID" value="XP_050517856.1"/>
    <property type="gene ID" value="LOC126892374"/>
</dbReference>
<organism evidence="4">
    <name type="scientific">Diabrotica virgifera virgifera</name>
    <name type="common">western corn rootworm</name>
    <dbReference type="NCBI Taxonomy" id="50390"/>
    <lineage>
        <taxon>Eukaryota</taxon>
        <taxon>Metazoa</taxon>
        <taxon>Ecdysozoa</taxon>
        <taxon>Arthropoda</taxon>
        <taxon>Hexapoda</taxon>
        <taxon>Insecta</taxon>
        <taxon>Pterygota</taxon>
        <taxon>Neoptera</taxon>
        <taxon>Endopterygota</taxon>
        <taxon>Coleoptera</taxon>
        <taxon>Polyphaga</taxon>
        <taxon>Cucujiformia</taxon>
        <taxon>Chrysomeloidea</taxon>
        <taxon>Chrysomelidae</taxon>
        <taxon>Galerucinae</taxon>
        <taxon>Diabroticina</taxon>
        <taxon>Diabroticites</taxon>
        <taxon>Diabrotica</taxon>
    </lineage>
</organism>
<dbReference type="InParanoid" id="A0A6P7H410"/>
<dbReference type="AlphaFoldDB" id="A0A6P7H410"/>
<keyword evidence="1" id="KW-0472">Membrane</keyword>
<proteinExistence type="predicted"/>
<reference evidence="2" key="2">
    <citation type="submission" date="2025-05" db="UniProtKB">
        <authorList>
            <consortium name="EnsemblMetazoa"/>
        </authorList>
    </citation>
    <scope>IDENTIFICATION</scope>
</reference>
<dbReference type="Proteomes" id="UP001652700">
    <property type="component" value="Unplaced"/>
</dbReference>